<dbReference type="PANTHER" id="PTHR32438">
    <property type="entry name" value="4-ALPHA-GLUCANOTRANSFERASE DPE1, CHLOROPLASTIC/AMYLOPLASTIC"/>
    <property type="match status" value="1"/>
</dbReference>
<accession>A0ABQ0JSB5</accession>
<proteinExistence type="inferred from homology"/>
<sequence length="499" mass="58233">MNKRRCGILLHITSLPSPYGIGDFGAAAYKFVDFLAETRQSLWQILPLNPTCSVYGNSPYSSYSAFAGNHIMISLDFLVQDGLLSKSDVKGHPTFHESRVDYAAVTTYKEHILRGIYKNIRNKLEQNFEFENFCNENAYWIDDYALFVTLKEYFRGIIWSDWPEDIRNKQEDAVRDWKEKLRDRILMEKFFQYLFFKQWFSLKKYCNTKNIQIIGDMPIYVTYDSADVWAKPEIFKLDDTKKPLFVAGVPPDYFSATGQLWGNPVYKWDILKETGYSWWLRRIEFNLKLFDIVRLDHFRGFVSYWEIPATEKTAVNGKWVNAPVQDFFNTLYKHFPSLPIIAEDLGTITPDVKEIMNTFGIPGMKVLLFAFGDDLPTNPYIPHNHTKYCIIYTGTHDNNTIKGWFKKDAGPAERKRVRQYLGRDITEDTIYREFIRLAMMSVANMVVLPMQDILGLGEESRMNFPATSENNWEWRLLPKQITPALIQELSEATVIYGRG</sequence>
<comment type="caution">
    <text evidence="11">The sequence shown here is derived from an EMBL/GenBank/DDBJ whole genome shotgun (WGS) entry which is preliminary data.</text>
</comment>
<comment type="catalytic activity">
    <reaction evidence="1 10">
        <text>Transfers a segment of a (1-&gt;4)-alpha-D-glucan to a new position in an acceptor, which may be glucose or a (1-&gt;4)-alpha-D-glucan.</text>
        <dbReference type="EC" id="2.4.1.25"/>
    </reaction>
</comment>
<evidence type="ECO:0000256" key="10">
    <source>
        <dbReference type="RuleBase" id="RU361207"/>
    </source>
</evidence>
<evidence type="ECO:0000256" key="4">
    <source>
        <dbReference type="ARBA" id="ARBA00020295"/>
    </source>
</evidence>
<organism evidence="11 12">
    <name type="scientific">Candidatus Brocadia sinica JPN1</name>
    <dbReference type="NCBI Taxonomy" id="1197129"/>
    <lineage>
        <taxon>Bacteria</taxon>
        <taxon>Pseudomonadati</taxon>
        <taxon>Planctomycetota</taxon>
        <taxon>Candidatus Brocadiia</taxon>
        <taxon>Candidatus Brocadiales</taxon>
        <taxon>Candidatus Brocadiaceae</taxon>
        <taxon>Candidatus Brocadia</taxon>
    </lineage>
</organism>
<dbReference type="Proteomes" id="UP000032309">
    <property type="component" value="Unassembled WGS sequence"/>
</dbReference>
<dbReference type="Pfam" id="PF02446">
    <property type="entry name" value="Glyco_hydro_77"/>
    <property type="match status" value="1"/>
</dbReference>
<gene>
    <name evidence="11" type="ORF">BROSI_A0111</name>
</gene>
<dbReference type="NCBIfam" id="TIGR00217">
    <property type="entry name" value="malQ"/>
    <property type="match status" value="1"/>
</dbReference>
<dbReference type="Gene3D" id="3.20.20.80">
    <property type="entry name" value="Glycosidases"/>
    <property type="match status" value="1"/>
</dbReference>
<protein>
    <recommendedName>
        <fullName evidence="4 10">4-alpha-glucanotransferase</fullName>
        <ecNumber evidence="3 10">2.4.1.25</ecNumber>
    </recommendedName>
    <alternativeName>
        <fullName evidence="8 10">Amylomaltase</fullName>
    </alternativeName>
    <alternativeName>
        <fullName evidence="9 10">Disproportionating enzyme</fullName>
    </alternativeName>
</protein>
<keyword evidence="6 10" id="KW-0808">Transferase</keyword>
<evidence type="ECO:0000313" key="12">
    <source>
        <dbReference type="Proteomes" id="UP000032309"/>
    </source>
</evidence>
<evidence type="ECO:0000256" key="6">
    <source>
        <dbReference type="ARBA" id="ARBA00022679"/>
    </source>
</evidence>
<keyword evidence="7 10" id="KW-0119">Carbohydrate metabolism</keyword>
<dbReference type="NCBIfam" id="NF011079">
    <property type="entry name" value="PRK14508.1-2"/>
    <property type="match status" value="1"/>
</dbReference>
<comment type="similarity">
    <text evidence="2 10">Belongs to the disproportionating enzyme family.</text>
</comment>
<dbReference type="EMBL" id="BAFN01000001">
    <property type="protein sequence ID" value="GAN31610.1"/>
    <property type="molecule type" value="Genomic_DNA"/>
</dbReference>
<reference evidence="12" key="1">
    <citation type="journal article" date="2015" name="Genome Announc.">
        <title>Draft Genome Sequence of an Anaerobic Ammonium-Oxidizing Bacterium, "Candidatus Brocadia sinica".</title>
        <authorList>
            <person name="Oshiki M."/>
            <person name="Shinyako-Hata K."/>
            <person name="Satoh H."/>
            <person name="Okabe S."/>
        </authorList>
    </citation>
    <scope>NUCLEOTIDE SEQUENCE [LARGE SCALE GENOMIC DNA]</scope>
    <source>
        <strain evidence="12">JPN1</strain>
    </source>
</reference>
<name>A0ABQ0JSB5_9BACT</name>
<keyword evidence="12" id="KW-1185">Reference proteome</keyword>
<evidence type="ECO:0000256" key="9">
    <source>
        <dbReference type="ARBA" id="ARBA00031501"/>
    </source>
</evidence>
<dbReference type="PANTHER" id="PTHR32438:SF5">
    <property type="entry name" value="4-ALPHA-GLUCANOTRANSFERASE DPE1, CHLOROPLASTIC_AMYLOPLASTIC"/>
    <property type="match status" value="1"/>
</dbReference>
<keyword evidence="5 10" id="KW-0328">Glycosyltransferase</keyword>
<evidence type="ECO:0000256" key="2">
    <source>
        <dbReference type="ARBA" id="ARBA00005684"/>
    </source>
</evidence>
<evidence type="ECO:0000256" key="7">
    <source>
        <dbReference type="ARBA" id="ARBA00023277"/>
    </source>
</evidence>
<dbReference type="InterPro" id="IPR003385">
    <property type="entry name" value="Glyco_hydro_77"/>
</dbReference>
<evidence type="ECO:0000256" key="8">
    <source>
        <dbReference type="ARBA" id="ARBA00031423"/>
    </source>
</evidence>
<evidence type="ECO:0000256" key="5">
    <source>
        <dbReference type="ARBA" id="ARBA00022676"/>
    </source>
</evidence>
<dbReference type="NCBIfam" id="NF011080">
    <property type="entry name" value="PRK14508.1-3"/>
    <property type="match status" value="1"/>
</dbReference>
<evidence type="ECO:0000313" key="11">
    <source>
        <dbReference type="EMBL" id="GAN31610.1"/>
    </source>
</evidence>
<evidence type="ECO:0000256" key="1">
    <source>
        <dbReference type="ARBA" id="ARBA00000439"/>
    </source>
</evidence>
<dbReference type="EC" id="2.4.1.25" evidence="3 10"/>
<dbReference type="InterPro" id="IPR017853">
    <property type="entry name" value="GH"/>
</dbReference>
<dbReference type="SUPFAM" id="SSF51445">
    <property type="entry name" value="(Trans)glycosidases"/>
    <property type="match status" value="1"/>
</dbReference>
<evidence type="ECO:0000256" key="3">
    <source>
        <dbReference type="ARBA" id="ARBA00012560"/>
    </source>
</evidence>